<dbReference type="AlphaFoldDB" id="A0A1X2I8N7"/>
<keyword evidence="1" id="KW-0812">Transmembrane</keyword>
<gene>
    <name evidence="2" type="ORF">BCR42DRAFT_395206</name>
</gene>
<sequence length="463" mass="52183">MTNAFGQIDPAAFALAIIGTIWAIEQGLAGFATDRLRRYNTKVLSTIQSSYDQTDLLRPLRRKNYDMSGLPVTLLCSMMVSTFNISSWFLRAGITICILAQHANFSLTKILLLGFANVFYRLHHWEHNGLMRRPCGSWAFDLEWSELTVKMAIRELCNPDLFGDDLLAVLYHVSQFKSGPLACKLPFDKNDTHSDDEVSLAELLVTAFALYHVDGKKVIEKHDIDVLGLATVRFEKAKSDSHSLVVVSISIKEVILQFSVNATAQCQQERSCASNAAYLIQYAGATGNRWLSMASWERINQMNLPGVVDDLKDMADAAGHAIAINHHGKVFTGIQNNHYRNWIHTNFTYRARLPWCQHRAFPRRCHCWLTHFLIMSPEMATRLYGIYVKRNIIVVARNENEGVEILESVPGTSAAFVRLSSQRQIIANSTQFKRTNRIVLAGATGDKEARKHRLPSCGVTPRQ</sequence>
<dbReference type="EMBL" id="MCGE01000021">
    <property type="protein sequence ID" value="ORZ11548.1"/>
    <property type="molecule type" value="Genomic_DNA"/>
</dbReference>
<organism evidence="2 3">
    <name type="scientific">Absidia repens</name>
    <dbReference type="NCBI Taxonomy" id="90262"/>
    <lineage>
        <taxon>Eukaryota</taxon>
        <taxon>Fungi</taxon>
        <taxon>Fungi incertae sedis</taxon>
        <taxon>Mucoromycota</taxon>
        <taxon>Mucoromycotina</taxon>
        <taxon>Mucoromycetes</taxon>
        <taxon>Mucorales</taxon>
        <taxon>Cunninghamellaceae</taxon>
        <taxon>Absidia</taxon>
    </lineage>
</organism>
<feature type="transmembrane region" description="Helical" evidence="1">
    <location>
        <begin position="12"/>
        <end position="32"/>
    </location>
</feature>
<reference evidence="2 3" key="1">
    <citation type="submission" date="2016-07" db="EMBL/GenBank/DDBJ databases">
        <title>Pervasive Adenine N6-methylation of Active Genes in Fungi.</title>
        <authorList>
            <consortium name="DOE Joint Genome Institute"/>
            <person name="Mondo S.J."/>
            <person name="Dannebaum R.O."/>
            <person name="Kuo R.C."/>
            <person name="Labutti K."/>
            <person name="Haridas S."/>
            <person name="Kuo A."/>
            <person name="Salamov A."/>
            <person name="Ahrendt S.R."/>
            <person name="Lipzen A."/>
            <person name="Sullivan W."/>
            <person name="Andreopoulos W.B."/>
            <person name="Clum A."/>
            <person name="Lindquist E."/>
            <person name="Daum C."/>
            <person name="Ramamoorthy G.K."/>
            <person name="Gryganskyi A."/>
            <person name="Culley D."/>
            <person name="Magnuson J.K."/>
            <person name="James T.Y."/>
            <person name="O'Malley M.A."/>
            <person name="Stajich J.E."/>
            <person name="Spatafora J.W."/>
            <person name="Visel A."/>
            <person name="Grigoriev I.V."/>
        </authorList>
    </citation>
    <scope>NUCLEOTIDE SEQUENCE [LARGE SCALE GENOMIC DNA]</scope>
    <source>
        <strain evidence="2 3">NRRL 1336</strain>
    </source>
</reference>
<name>A0A1X2I8N7_9FUNG</name>
<feature type="transmembrane region" description="Helical" evidence="1">
    <location>
        <begin position="68"/>
        <end position="90"/>
    </location>
</feature>
<comment type="caution">
    <text evidence="2">The sequence shown here is derived from an EMBL/GenBank/DDBJ whole genome shotgun (WGS) entry which is preliminary data.</text>
</comment>
<dbReference type="Proteomes" id="UP000193560">
    <property type="component" value="Unassembled WGS sequence"/>
</dbReference>
<protein>
    <submittedName>
        <fullName evidence="2">Uncharacterized protein</fullName>
    </submittedName>
</protein>
<keyword evidence="1" id="KW-1133">Transmembrane helix</keyword>
<accession>A0A1X2I8N7</accession>
<keyword evidence="1" id="KW-0472">Membrane</keyword>
<keyword evidence="3" id="KW-1185">Reference proteome</keyword>
<evidence type="ECO:0000313" key="3">
    <source>
        <dbReference type="Proteomes" id="UP000193560"/>
    </source>
</evidence>
<dbReference type="OrthoDB" id="2259337at2759"/>
<evidence type="ECO:0000256" key="1">
    <source>
        <dbReference type="SAM" id="Phobius"/>
    </source>
</evidence>
<evidence type="ECO:0000313" key="2">
    <source>
        <dbReference type="EMBL" id="ORZ11548.1"/>
    </source>
</evidence>
<proteinExistence type="predicted"/>